<dbReference type="AlphaFoldDB" id="A0A258HBU9"/>
<proteinExistence type="predicted"/>
<protein>
    <submittedName>
        <fullName evidence="2">Uncharacterized protein</fullName>
    </submittedName>
</protein>
<name>A0A258HBU9_9CAUL</name>
<accession>A0A258HBU9</accession>
<evidence type="ECO:0000256" key="1">
    <source>
        <dbReference type="SAM" id="MobiDB-lite"/>
    </source>
</evidence>
<reference evidence="2 3" key="1">
    <citation type="submission" date="2017-03" db="EMBL/GenBank/DDBJ databases">
        <title>Lifting the veil on microbial sulfur biogeochemistry in mining wastewaters.</title>
        <authorList>
            <person name="Kantor R.S."/>
            <person name="Colenbrander Nelson T."/>
            <person name="Marshall S."/>
            <person name="Bennett D."/>
            <person name="Apte S."/>
            <person name="Camacho D."/>
            <person name="Thomas B.C."/>
            <person name="Warren L.A."/>
            <person name="Banfield J.F."/>
        </authorList>
    </citation>
    <scope>NUCLEOTIDE SEQUENCE [LARGE SCALE GENOMIC DNA]</scope>
    <source>
        <strain evidence="2">32-68-21</strain>
    </source>
</reference>
<evidence type="ECO:0000313" key="3">
    <source>
        <dbReference type="Proteomes" id="UP000216147"/>
    </source>
</evidence>
<dbReference type="Proteomes" id="UP000216147">
    <property type="component" value="Unassembled WGS sequence"/>
</dbReference>
<comment type="caution">
    <text evidence="2">The sequence shown here is derived from an EMBL/GenBank/DDBJ whole genome shotgun (WGS) entry which is preliminary data.</text>
</comment>
<sequence length="215" mass="24440">MDDQATNTGRQVVPEAVWETVKADYLAGLSGPDCCRRHGVSLSALRNRAAREGWRRSDQPWIPPQSLDPWDEGRILEERICGNLDLIEWGELSGVAEGRMMRAVLRGDSAEFMRWHKVAEIIEVREAELRRWAEEEEVRKFHIRQRARDIEAEEAEPDSGDYLDSEFAESLEEQGPVRGFRITRDGELVRVKPREVDDADLSSPSLGDEEEAGPG</sequence>
<feature type="region of interest" description="Disordered" evidence="1">
    <location>
        <begin position="193"/>
        <end position="215"/>
    </location>
</feature>
<gene>
    <name evidence="2" type="ORF">B7Y86_16240</name>
</gene>
<dbReference type="EMBL" id="NCEQ01000030">
    <property type="protein sequence ID" value="OYX54481.1"/>
    <property type="molecule type" value="Genomic_DNA"/>
</dbReference>
<organism evidence="2 3">
    <name type="scientific">Brevundimonas subvibrioides</name>
    <dbReference type="NCBI Taxonomy" id="74313"/>
    <lineage>
        <taxon>Bacteria</taxon>
        <taxon>Pseudomonadati</taxon>
        <taxon>Pseudomonadota</taxon>
        <taxon>Alphaproteobacteria</taxon>
        <taxon>Caulobacterales</taxon>
        <taxon>Caulobacteraceae</taxon>
        <taxon>Brevundimonas</taxon>
    </lineage>
</organism>
<evidence type="ECO:0000313" key="2">
    <source>
        <dbReference type="EMBL" id="OYX54481.1"/>
    </source>
</evidence>